<dbReference type="RefSeq" id="WP_386065270.1">
    <property type="nucleotide sequence ID" value="NZ_JBHLTQ010000018.1"/>
</dbReference>
<proteinExistence type="predicted"/>
<protein>
    <submittedName>
        <fullName evidence="1">Uncharacterized protein</fullName>
    </submittedName>
</protein>
<dbReference type="EMBL" id="JBHLTQ010000018">
    <property type="protein sequence ID" value="MFC0605878.1"/>
    <property type="molecule type" value="Genomic_DNA"/>
</dbReference>
<reference evidence="1 2" key="1">
    <citation type="submission" date="2024-09" db="EMBL/GenBank/DDBJ databases">
        <authorList>
            <person name="Sun Q."/>
            <person name="Mori K."/>
        </authorList>
    </citation>
    <scope>NUCLEOTIDE SEQUENCE [LARGE SCALE GENOMIC DNA]</scope>
    <source>
        <strain evidence="1 2">NCAIM B.02481</strain>
    </source>
</reference>
<gene>
    <name evidence="1" type="ORF">ACFFGA_15055</name>
</gene>
<keyword evidence="2" id="KW-1185">Reference proteome</keyword>
<sequence>MTKHLRFDILWAPYNNVKQEHPQKVMKELGITYQHATPQSMGDQWWFWNCENIPEQLPPYLEVADWNPMEMIGFGLSKDDAEKIRDYKSVGK</sequence>
<organism evidence="1 2">
    <name type="scientific">Winogradskyella pulchriflava</name>
    <dbReference type="NCBI Taxonomy" id="1110688"/>
    <lineage>
        <taxon>Bacteria</taxon>
        <taxon>Pseudomonadati</taxon>
        <taxon>Bacteroidota</taxon>
        <taxon>Flavobacteriia</taxon>
        <taxon>Flavobacteriales</taxon>
        <taxon>Flavobacteriaceae</taxon>
        <taxon>Winogradskyella</taxon>
    </lineage>
</organism>
<comment type="caution">
    <text evidence="1">The sequence shown here is derived from an EMBL/GenBank/DDBJ whole genome shotgun (WGS) entry which is preliminary data.</text>
</comment>
<accession>A0ABV6QC55</accession>
<dbReference type="Proteomes" id="UP001589832">
    <property type="component" value="Unassembled WGS sequence"/>
</dbReference>
<evidence type="ECO:0000313" key="1">
    <source>
        <dbReference type="EMBL" id="MFC0605878.1"/>
    </source>
</evidence>
<evidence type="ECO:0000313" key="2">
    <source>
        <dbReference type="Proteomes" id="UP001589832"/>
    </source>
</evidence>
<name>A0ABV6QC55_9FLAO</name>